<dbReference type="GO" id="GO:0016020">
    <property type="term" value="C:membrane"/>
    <property type="evidence" value="ECO:0007669"/>
    <property type="project" value="UniProtKB-SubCell"/>
</dbReference>
<dbReference type="GeneID" id="108741133"/>
<proteinExistence type="predicted"/>
<evidence type="ECO:0000256" key="4">
    <source>
        <dbReference type="ARBA" id="ARBA00022989"/>
    </source>
</evidence>
<evidence type="ECO:0000256" key="2">
    <source>
        <dbReference type="ARBA" id="ARBA00022448"/>
    </source>
</evidence>
<evidence type="ECO:0000313" key="9">
    <source>
        <dbReference type="RefSeq" id="XP_018331301.1"/>
    </source>
</evidence>
<protein>
    <submittedName>
        <fullName evidence="9">Amino acid transporter AVT1D isoform X1</fullName>
    </submittedName>
</protein>
<evidence type="ECO:0000256" key="3">
    <source>
        <dbReference type="ARBA" id="ARBA00022692"/>
    </source>
</evidence>
<feature type="transmembrane region" description="Helical" evidence="6">
    <location>
        <begin position="355"/>
        <end position="377"/>
    </location>
</feature>
<dbReference type="OrthoDB" id="28208at2759"/>
<feature type="transmembrane region" description="Helical" evidence="6">
    <location>
        <begin position="332"/>
        <end position="349"/>
    </location>
</feature>
<accession>A0A1W4X5B8</accession>
<feature type="transmembrane region" description="Helical" evidence="6">
    <location>
        <begin position="420"/>
        <end position="439"/>
    </location>
</feature>
<evidence type="ECO:0000259" key="7">
    <source>
        <dbReference type="Pfam" id="PF01490"/>
    </source>
</evidence>
<feature type="transmembrane region" description="Helical" evidence="6">
    <location>
        <begin position="251"/>
        <end position="273"/>
    </location>
</feature>
<dbReference type="KEGG" id="apln:108741133"/>
<dbReference type="RefSeq" id="XP_018331301.1">
    <property type="nucleotide sequence ID" value="XM_018475799.2"/>
</dbReference>
<keyword evidence="8" id="KW-1185">Reference proteome</keyword>
<keyword evidence="4 6" id="KW-1133">Transmembrane helix</keyword>
<feature type="domain" description="Amino acid transporter transmembrane" evidence="7">
    <location>
        <begin position="28"/>
        <end position="389"/>
    </location>
</feature>
<evidence type="ECO:0000256" key="6">
    <source>
        <dbReference type="SAM" id="Phobius"/>
    </source>
</evidence>
<evidence type="ECO:0000256" key="5">
    <source>
        <dbReference type="ARBA" id="ARBA00023136"/>
    </source>
</evidence>
<reference evidence="9" key="1">
    <citation type="submission" date="2025-08" db="UniProtKB">
        <authorList>
            <consortium name="RefSeq"/>
        </authorList>
    </citation>
    <scope>IDENTIFICATION</scope>
    <source>
        <tissue evidence="9">Entire body</tissue>
    </source>
</reference>
<sequence>MDLSEKTALISSESIRKRTGLSVAYATMCIVDVFGVFPLVALPYAIIKCGFLGIPLIILICGLQIYTAILLGRCWLLMEDVDPSIRSKRRYPYSALAQAAYGKTVAAFITFLVNIGIFSASIPNLIVASQNLQLLGENVGGGSVKISYCSWIIIVGVAICPFLWLGSPKDIKHLSTLSGIIVLSVFGLILFNMLIVTQETSDKRPLFTENFSLWEILLSAYGMLTFQFDIHPTILNIHLDMKNRKSIGKALIGAYSVTIALFGIIAIVATIVLGDNLQPSILESLTITNSLHVAAFLVAIQLCTSSAICNNSLYQQIEESLGISKDFTWKRCVVRTLLTIITIIVSESVPRFDLVMSFVGAALTGPLAFIFPPLFYLRIARKTCSQQSVLIMTHPFRNESPLAEKNITINQEKDKSTCEIYFCVVIVIIGLLMTGLSTYHNFVTNIQYLTFSPPCIYNFTT</sequence>
<feature type="transmembrane region" description="Helical" evidence="6">
    <location>
        <begin position="216"/>
        <end position="239"/>
    </location>
</feature>
<feature type="transmembrane region" description="Helical" evidence="6">
    <location>
        <begin position="99"/>
        <end position="122"/>
    </location>
</feature>
<feature type="transmembrane region" description="Helical" evidence="6">
    <location>
        <begin position="21"/>
        <end position="46"/>
    </location>
</feature>
<dbReference type="PANTHER" id="PTHR48017">
    <property type="entry name" value="OS05G0424000 PROTEIN-RELATED"/>
    <property type="match status" value="1"/>
</dbReference>
<comment type="subcellular location">
    <subcellularLocation>
        <location evidence="1">Membrane</location>
    </subcellularLocation>
</comment>
<evidence type="ECO:0000256" key="1">
    <source>
        <dbReference type="ARBA" id="ARBA00004370"/>
    </source>
</evidence>
<keyword evidence="3 6" id="KW-0812">Transmembrane</keyword>
<dbReference type="STRING" id="224129.A0A1W4X5B8"/>
<feature type="transmembrane region" description="Helical" evidence="6">
    <location>
        <begin position="52"/>
        <end position="78"/>
    </location>
</feature>
<dbReference type="Proteomes" id="UP000192223">
    <property type="component" value="Unplaced"/>
</dbReference>
<keyword evidence="5 6" id="KW-0472">Membrane</keyword>
<evidence type="ECO:0000313" key="8">
    <source>
        <dbReference type="Proteomes" id="UP000192223"/>
    </source>
</evidence>
<feature type="transmembrane region" description="Helical" evidence="6">
    <location>
        <begin position="142"/>
        <end position="165"/>
    </location>
</feature>
<dbReference type="AlphaFoldDB" id="A0A1W4X5B8"/>
<dbReference type="Pfam" id="PF01490">
    <property type="entry name" value="Aa_trans"/>
    <property type="match status" value="1"/>
</dbReference>
<organism evidence="8 9">
    <name type="scientific">Agrilus planipennis</name>
    <name type="common">Emerald ash borer</name>
    <name type="synonym">Agrilus marcopoli</name>
    <dbReference type="NCBI Taxonomy" id="224129"/>
    <lineage>
        <taxon>Eukaryota</taxon>
        <taxon>Metazoa</taxon>
        <taxon>Ecdysozoa</taxon>
        <taxon>Arthropoda</taxon>
        <taxon>Hexapoda</taxon>
        <taxon>Insecta</taxon>
        <taxon>Pterygota</taxon>
        <taxon>Neoptera</taxon>
        <taxon>Endopterygota</taxon>
        <taxon>Coleoptera</taxon>
        <taxon>Polyphaga</taxon>
        <taxon>Elateriformia</taxon>
        <taxon>Buprestoidea</taxon>
        <taxon>Buprestidae</taxon>
        <taxon>Agrilinae</taxon>
        <taxon>Agrilus</taxon>
    </lineage>
</organism>
<name>A0A1W4X5B8_AGRPL</name>
<keyword evidence="2" id="KW-0813">Transport</keyword>
<gene>
    <name evidence="9" type="primary">LOC108741133</name>
</gene>
<dbReference type="InParanoid" id="A0A1W4X5B8"/>
<dbReference type="InterPro" id="IPR013057">
    <property type="entry name" value="AA_transpt_TM"/>
</dbReference>
<feature type="transmembrane region" description="Helical" evidence="6">
    <location>
        <begin position="177"/>
        <end position="196"/>
    </location>
</feature>
<feature type="transmembrane region" description="Helical" evidence="6">
    <location>
        <begin position="293"/>
        <end position="311"/>
    </location>
</feature>